<accession>A0A8H6DG75</accession>
<keyword evidence="2" id="KW-1133">Transmembrane helix</keyword>
<feature type="region of interest" description="Disordered" evidence="1">
    <location>
        <begin position="218"/>
        <end position="260"/>
    </location>
</feature>
<dbReference type="EMBL" id="JAAOAN010000227">
    <property type="protein sequence ID" value="KAF5715425.1"/>
    <property type="molecule type" value="Genomic_DNA"/>
</dbReference>
<evidence type="ECO:0000313" key="3">
    <source>
        <dbReference type="EMBL" id="KAF5715425.1"/>
    </source>
</evidence>
<feature type="compositionally biased region" description="Low complexity" evidence="1">
    <location>
        <begin position="109"/>
        <end position="126"/>
    </location>
</feature>
<keyword evidence="2" id="KW-0472">Membrane</keyword>
<proteinExistence type="predicted"/>
<sequence length="323" mass="34752">MAIQHPVARDDQFNGHSIGQQLRRDVTPEECYQCESAYQYVRQMQRNEKLCAGDAFYDLYSICVGCIEDNIDSGSPRDYVEPNLGRYVDYCAQFTSLTKWASMGATPATSTTSATLQTQSTTAASAEETDGGVTNDASITNKTVEQTKTSVPVSSTNTMPQTTTEVTQSGGSARSSNAPKKDSSSSSKAWIAGAVVPSVLFVAVAVALAIWWRKRRNRTQNGPKTPHVDEVAGTSGFDKPELDSQGIARPRSKEETIMSTSTAVHDTAVLPVPTEMPENGLNRVELYGEATGGTGHNHGSGPYYELPATGATAYELPTKPYQS</sequence>
<feature type="compositionally biased region" description="Polar residues" evidence="1">
    <location>
        <begin position="135"/>
        <end position="174"/>
    </location>
</feature>
<organism evidence="3 4">
    <name type="scientific">Fusarium mundagurra</name>
    <dbReference type="NCBI Taxonomy" id="1567541"/>
    <lineage>
        <taxon>Eukaryota</taxon>
        <taxon>Fungi</taxon>
        <taxon>Dikarya</taxon>
        <taxon>Ascomycota</taxon>
        <taxon>Pezizomycotina</taxon>
        <taxon>Sordariomycetes</taxon>
        <taxon>Hypocreomycetidae</taxon>
        <taxon>Hypocreales</taxon>
        <taxon>Nectriaceae</taxon>
        <taxon>Fusarium</taxon>
        <taxon>Fusarium fujikuroi species complex</taxon>
    </lineage>
</organism>
<reference evidence="3 4" key="1">
    <citation type="submission" date="2020-05" db="EMBL/GenBank/DDBJ databases">
        <title>Identification and distribution of gene clusters putatively required for synthesis of sphingolipid metabolism inhibitors in phylogenetically diverse species of the filamentous fungus Fusarium.</title>
        <authorList>
            <person name="Kim H.-S."/>
            <person name="Busman M."/>
            <person name="Brown D.W."/>
            <person name="Divon H."/>
            <person name="Uhlig S."/>
            <person name="Proctor R.H."/>
        </authorList>
    </citation>
    <scope>NUCLEOTIDE SEQUENCE [LARGE SCALE GENOMIC DNA]</scope>
    <source>
        <strain evidence="3 4">NRRL 66235</strain>
    </source>
</reference>
<feature type="region of interest" description="Disordered" evidence="1">
    <location>
        <begin position="109"/>
        <end position="185"/>
    </location>
</feature>
<dbReference type="AlphaFoldDB" id="A0A8H6DG75"/>
<evidence type="ECO:0000313" key="4">
    <source>
        <dbReference type="Proteomes" id="UP000544331"/>
    </source>
</evidence>
<dbReference type="OrthoDB" id="5414836at2759"/>
<keyword evidence="4" id="KW-1185">Reference proteome</keyword>
<evidence type="ECO:0000256" key="1">
    <source>
        <dbReference type="SAM" id="MobiDB-lite"/>
    </source>
</evidence>
<evidence type="ECO:0000256" key="2">
    <source>
        <dbReference type="SAM" id="Phobius"/>
    </source>
</evidence>
<feature type="transmembrane region" description="Helical" evidence="2">
    <location>
        <begin position="189"/>
        <end position="212"/>
    </location>
</feature>
<comment type="caution">
    <text evidence="3">The sequence shown here is derived from an EMBL/GenBank/DDBJ whole genome shotgun (WGS) entry which is preliminary data.</text>
</comment>
<gene>
    <name evidence="3" type="ORF">FMUND_6907</name>
</gene>
<protein>
    <submittedName>
        <fullName evidence="3">Uncharacterized protein</fullName>
    </submittedName>
</protein>
<keyword evidence="2" id="KW-0812">Transmembrane</keyword>
<name>A0A8H6DG75_9HYPO</name>
<dbReference type="Proteomes" id="UP000544331">
    <property type="component" value="Unassembled WGS sequence"/>
</dbReference>